<dbReference type="PRINTS" id="PR01438">
    <property type="entry name" value="UNVRSLSTRESS"/>
</dbReference>
<comment type="similarity">
    <text evidence="1">Belongs to the universal stress protein A family.</text>
</comment>
<dbReference type="CDD" id="cd00293">
    <property type="entry name" value="USP-like"/>
    <property type="match status" value="2"/>
</dbReference>
<comment type="caution">
    <text evidence="3">The sequence shown here is derived from an EMBL/GenBank/DDBJ whole genome shotgun (WGS) entry which is preliminary data.</text>
</comment>
<protein>
    <submittedName>
        <fullName evidence="3">Universal stress protein</fullName>
    </submittedName>
</protein>
<keyword evidence="4" id="KW-1185">Reference proteome</keyword>
<dbReference type="AlphaFoldDB" id="A0A941F5P4"/>
<gene>
    <name evidence="3" type="ORF">KDU71_14780</name>
</gene>
<dbReference type="Pfam" id="PF00582">
    <property type="entry name" value="Usp"/>
    <property type="match status" value="2"/>
</dbReference>
<dbReference type="InterPro" id="IPR006015">
    <property type="entry name" value="Universal_stress_UspA"/>
</dbReference>
<dbReference type="Gene3D" id="3.40.50.12370">
    <property type="match status" value="1"/>
</dbReference>
<name>A0A941F5P4_9BACT</name>
<dbReference type="RefSeq" id="WP_212191865.1">
    <property type="nucleotide sequence ID" value="NZ_JAGTAR010000023.1"/>
</dbReference>
<evidence type="ECO:0000313" key="4">
    <source>
        <dbReference type="Proteomes" id="UP000679220"/>
    </source>
</evidence>
<organism evidence="3 4">
    <name type="scientific">Carboxylicivirga sediminis</name>
    <dbReference type="NCBI Taxonomy" id="2006564"/>
    <lineage>
        <taxon>Bacteria</taxon>
        <taxon>Pseudomonadati</taxon>
        <taxon>Bacteroidota</taxon>
        <taxon>Bacteroidia</taxon>
        <taxon>Marinilabiliales</taxon>
        <taxon>Marinilabiliaceae</taxon>
        <taxon>Carboxylicivirga</taxon>
    </lineage>
</organism>
<feature type="domain" description="UspA" evidence="2">
    <location>
        <begin position="149"/>
        <end position="271"/>
    </location>
</feature>
<sequence>MVRIFVPVNFSDYSLNAVDYAINLGQKIPSVITLVSCQPPLNDSSETPTKISEQALQELGAKVSSQFNEEQKNNITITTRLEAGYPEDVLINISTKEEPDAIIMGTCSKGDTIKELLGSVTSDVIKNAKVPVLAVPSTSTVDTSRLSNILFVSDFGDSDYRSLHKLIRLITPFQTQIFAVHFKASAPDKWDKKRLEEMRLYCYQTYRNYQINFSFITGEDFIKELDEFINSNAIDLIAMTRHKRNMISKLLHPSITRKILFHTDVPLLVFHE</sequence>
<dbReference type="PANTHER" id="PTHR46268:SF6">
    <property type="entry name" value="UNIVERSAL STRESS PROTEIN UP12"/>
    <property type="match status" value="1"/>
</dbReference>
<feature type="domain" description="UspA" evidence="2">
    <location>
        <begin position="3"/>
        <end position="136"/>
    </location>
</feature>
<dbReference type="InterPro" id="IPR006016">
    <property type="entry name" value="UspA"/>
</dbReference>
<evidence type="ECO:0000313" key="3">
    <source>
        <dbReference type="EMBL" id="MBR8536837.1"/>
    </source>
</evidence>
<dbReference type="EMBL" id="JAGTAR010000023">
    <property type="protein sequence ID" value="MBR8536837.1"/>
    <property type="molecule type" value="Genomic_DNA"/>
</dbReference>
<dbReference type="Proteomes" id="UP000679220">
    <property type="component" value="Unassembled WGS sequence"/>
</dbReference>
<accession>A0A941F5P4</accession>
<dbReference type="SUPFAM" id="SSF52402">
    <property type="entry name" value="Adenine nucleotide alpha hydrolases-like"/>
    <property type="match status" value="2"/>
</dbReference>
<reference evidence="3" key="2">
    <citation type="submission" date="2021-04" db="EMBL/GenBank/DDBJ databases">
        <authorList>
            <person name="Zhang T."/>
            <person name="Zhang Y."/>
            <person name="Lu D."/>
            <person name="Zuo D."/>
            <person name="Du Z."/>
        </authorList>
    </citation>
    <scope>NUCLEOTIDE SEQUENCE</scope>
    <source>
        <strain evidence="3">JR1</strain>
    </source>
</reference>
<evidence type="ECO:0000256" key="1">
    <source>
        <dbReference type="ARBA" id="ARBA00008791"/>
    </source>
</evidence>
<evidence type="ECO:0000259" key="2">
    <source>
        <dbReference type="Pfam" id="PF00582"/>
    </source>
</evidence>
<dbReference type="PANTHER" id="PTHR46268">
    <property type="entry name" value="STRESS RESPONSE PROTEIN NHAX"/>
    <property type="match status" value="1"/>
</dbReference>
<proteinExistence type="inferred from homology"/>
<reference evidence="3" key="1">
    <citation type="journal article" date="2018" name="Int. J. Syst. Evol. Microbiol.">
        <title>Carboxylicivirga sediminis sp. nov., isolated from coastal sediment.</title>
        <authorList>
            <person name="Wang F.Q."/>
            <person name="Ren L.H."/>
            <person name="Zou R.J."/>
            <person name="Sun Y.Z."/>
            <person name="Liu X.J."/>
            <person name="Jiang F."/>
            <person name="Liu L.J."/>
        </authorList>
    </citation>
    <scope>NUCLEOTIDE SEQUENCE</scope>
    <source>
        <strain evidence="3">JR1</strain>
    </source>
</reference>